<feature type="transmembrane region" description="Helical" evidence="1">
    <location>
        <begin position="147"/>
        <end position="170"/>
    </location>
</feature>
<feature type="transmembrane region" description="Helical" evidence="1">
    <location>
        <begin position="249"/>
        <end position="270"/>
    </location>
</feature>
<feature type="transmembrane region" description="Helical" evidence="1">
    <location>
        <begin position="209"/>
        <end position="237"/>
    </location>
</feature>
<evidence type="ECO:0008006" key="4">
    <source>
        <dbReference type="Google" id="ProtNLM"/>
    </source>
</evidence>
<organism evidence="2 3">
    <name type="scientific">Chloroflexus aurantiacus (strain ATCC 29366 / DSM 635 / J-10-fl)</name>
    <dbReference type="NCBI Taxonomy" id="324602"/>
    <lineage>
        <taxon>Bacteria</taxon>
        <taxon>Bacillati</taxon>
        <taxon>Chloroflexota</taxon>
        <taxon>Chloroflexia</taxon>
        <taxon>Chloroflexales</taxon>
        <taxon>Chloroflexineae</taxon>
        <taxon>Chloroflexaceae</taxon>
        <taxon>Chloroflexus</taxon>
    </lineage>
</organism>
<name>A9WF48_CHLAA</name>
<dbReference type="InParanoid" id="A9WF48"/>
<dbReference type="PATRIC" id="fig|324602.8.peg.2437"/>
<protein>
    <recommendedName>
        <fullName evidence="4">DUF2085 domain-containing protein</fullName>
    </recommendedName>
</protein>
<keyword evidence="3" id="KW-1185">Reference proteome</keyword>
<dbReference type="KEGG" id="cau:Caur_2151"/>
<feature type="transmembrane region" description="Helical" evidence="1">
    <location>
        <begin position="26"/>
        <end position="47"/>
    </location>
</feature>
<dbReference type="RefSeq" id="WP_012258017.1">
    <property type="nucleotide sequence ID" value="NC_010175.1"/>
</dbReference>
<dbReference type="Pfam" id="PF09858">
    <property type="entry name" value="DUF2085"/>
    <property type="match status" value="1"/>
</dbReference>
<dbReference type="EMBL" id="CP000909">
    <property type="protein sequence ID" value="ABY35363.1"/>
    <property type="molecule type" value="Genomic_DNA"/>
</dbReference>
<sequence>MGGENRQSLLGKRLVTGLRQPNGWRIGSLLVGMIVAIGLLPLVAATLDLERRLFFAVHGICAQSHNLQVGGVQFPLCARDSGIYLGLMVTLGVIACRGRWRAGRLPPLPVSLTLLGLIVIMGVDGLNSTVAELGWGAVYPPRNDLRLITGLGFGVAMAVGLLLVANQTLLAPDLIDTTQAPIGSWADMGWVVGALALVVLAIASDQALLAWPLVLISVVGVTGVMTFAIGLPVSAFAGLSGRVRHPRQLLLPGIAGFLVTLLLLAVLARWKVELEVQGALPPPLVP</sequence>
<gene>
    <name evidence="2" type="ordered locus">Caur_2151</name>
</gene>
<accession>A9WF48</accession>
<reference evidence="3" key="1">
    <citation type="journal article" date="2011" name="BMC Genomics">
        <title>Complete genome sequence of the filamentous anoxygenic phototrophic bacterium Chloroflexus aurantiacus.</title>
        <authorList>
            <person name="Tang K.H."/>
            <person name="Barry K."/>
            <person name="Chertkov O."/>
            <person name="Dalin E."/>
            <person name="Han C.S."/>
            <person name="Hauser L.J."/>
            <person name="Honchak B.M."/>
            <person name="Karbach L.E."/>
            <person name="Land M.L."/>
            <person name="Lapidus A."/>
            <person name="Larimer F.W."/>
            <person name="Mikhailova N."/>
            <person name="Pitluck S."/>
            <person name="Pierson B.K."/>
            <person name="Blankenship R.E."/>
        </authorList>
    </citation>
    <scope>NUCLEOTIDE SEQUENCE [LARGE SCALE GENOMIC DNA]</scope>
    <source>
        <strain evidence="3">ATCC 29366 / DSM 635 / J-10-fl</strain>
    </source>
</reference>
<dbReference type="Proteomes" id="UP000002008">
    <property type="component" value="Chromosome"/>
</dbReference>
<proteinExistence type="predicted"/>
<keyword evidence="1" id="KW-1133">Transmembrane helix</keyword>
<keyword evidence="1" id="KW-0812">Transmembrane</keyword>
<dbReference type="EnsemblBacteria" id="ABY35363">
    <property type="protein sequence ID" value="ABY35363"/>
    <property type="gene ID" value="Caur_2151"/>
</dbReference>
<feature type="transmembrane region" description="Helical" evidence="1">
    <location>
        <begin position="82"/>
        <end position="100"/>
    </location>
</feature>
<dbReference type="AlphaFoldDB" id="A9WF48"/>
<dbReference type="InterPro" id="IPR019206">
    <property type="entry name" value="DUF2085_TM"/>
</dbReference>
<keyword evidence="1" id="KW-0472">Membrane</keyword>
<evidence type="ECO:0000256" key="1">
    <source>
        <dbReference type="SAM" id="Phobius"/>
    </source>
</evidence>
<evidence type="ECO:0000313" key="3">
    <source>
        <dbReference type="Proteomes" id="UP000002008"/>
    </source>
</evidence>
<dbReference type="HOGENOM" id="CLU_976217_0_0_0"/>
<feature type="transmembrane region" description="Helical" evidence="1">
    <location>
        <begin position="112"/>
        <end position="135"/>
    </location>
</feature>
<feature type="transmembrane region" description="Helical" evidence="1">
    <location>
        <begin position="182"/>
        <end position="203"/>
    </location>
</feature>
<evidence type="ECO:0000313" key="2">
    <source>
        <dbReference type="EMBL" id="ABY35363.1"/>
    </source>
</evidence>